<dbReference type="Pfam" id="PF05175">
    <property type="entry name" value="MTS"/>
    <property type="match status" value="1"/>
</dbReference>
<sequence>MSEKPFHFKEFSISQDQCAMKIGTDGVLLGSWVNIPEDTESILDIGTGTGLIALQMAQRSEALMIDALEIEDKAFEQAVENFENSSWADRLFCYHASIQGFAEEMEEQYDLIISNPPYFNDTFKDLAQERALARHTGELSYEELLASVSKLLLPNGSCAFIIPFREESEFLSKASENNLYPLRITRVRGNKQSPVIRSLVQFTKKPQTTSTNELVIETKRHVYTKEYTELAKDFYLNM</sequence>
<evidence type="ECO:0000256" key="3">
    <source>
        <dbReference type="ARBA" id="ARBA00022679"/>
    </source>
</evidence>
<keyword evidence="1 6" id="KW-0963">Cytoplasm</keyword>
<dbReference type="PROSITE" id="PS00092">
    <property type="entry name" value="N6_MTASE"/>
    <property type="match status" value="1"/>
</dbReference>
<evidence type="ECO:0000259" key="7">
    <source>
        <dbReference type="Pfam" id="PF05175"/>
    </source>
</evidence>
<dbReference type="EMBL" id="JBCDNA010000001">
    <property type="protein sequence ID" value="MEL4455580.1"/>
    <property type="molecule type" value="Genomic_DNA"/>
</dbReference>
<comment type="function">
    <text evidence="6">Specifically methylates the adenine in position 37 of tRNA(1)(Val) (anticodon cmo5UAC).</text>
</comment>
<keyword evidence="3 6" id="KW-0808">Transferase</keyword>
<dbReference type="InterPro" id="IPR022882">
    <property type="entry name" value="tRNA_adenine-N6_MeTrfase"/>
</dbReference>
<evidence type="ECO:0000256" key="4">
    <source>
        <dbReference type="ARBA" id="ARBA00022691"/>
    </source>
</evidence>
<dbReference type="PANTHER" id="PTHR47739:SF1">
    <property type="entry name" value="TRNA1(VAL) (ADENINE(37)-N6)-METHYLTRANSFERASE"/>
    <property type="match status" value="1"/>
</dbReference>
<evidence type="ECO:0000256" key="5">
    <source>
        <dbReference type="ARBA" id="ARBA00022694"/>
    </source>
</evidence>
<dbReference type="RefSeq" id="WP_342159434.1">
    <property type="nucleotide sequence ID" value="NZ_JBCDNA010000001.1"/>
</dbReference>
<gene>
    <name evidence="8" type="ORF">AABB81_06705</name>
</gene>
<dbReference type="HAMAP" id="MF_01872">
    <property type="entry name" value="tRNA_methyltr_YfiC"/>
    <property type="match status" value="1"/>
</dbReference>
<evidence type="ECO:0000313" key="8">
    <source>
        <dbReference type="EMBL" id="MEL4455580.1"/>
    </source>
</evidence>
<evidence type="ECO:0000256" key="1">
    <source>
        <dbReference type="ARBA" id="ARBA00022490"/>
    </source>
</evidence>
<comment type="subcellular location">
    <subcellularLocation>
        <location evidence="6">Cytoplasm</location>
    </subcellularLocation>
</comment>
<name>A0ABU9L189_9FLAO</name>
<feature type="domain" description="Methyltransferase small" evidence="7">
    <location>
        <begin position="36"/>
        <end position="123"/>
    </location>
</feature>
<dbReference type="Proteomes" id="UP001474120">
    <property type="component" value="Unassembled WGS sequence"/>
</dbReference>
<proteinExistence type="inferred from homology"/>
<keyword evidence="2 6" id="KW-0489">Methyltransferase</keyword>
<dbReference type="InterPro" id="IPR029063">
    <property type="entry name" value="SAM-dependent_MTases_sf"/>
</dbReference>
<keyword evidence="4 6" id="KW-0949">S-adenosyl-L-methionine</keyword>
<dbReference type="InterPro" id="IPR007848">
    <property type="entry name" value="Small_mtfrase_dom"/>
</dbReference>
<evidence type="ECO:0000313" key="9">
    <source>
        <dbReference type="Proteomes" id="UP001474120"/>
    </source>
</evidence>
<keyword evidence="9" id="KW-1185">Reference proteome</keyword>
<dbReference type="GO" id="GO:0032259">
    <property type="term" value="P:methylation"/>
    <property type="evidence" value="ECO:0007669"/>
    <property type="project" value="UniProtKB-KW"/>
</dbReference>
<evidence type="ECO:0000256" key="6">
    <source>
        <dbReference type="HAMAP-Rule" id="MF_01872"/>
    </source>
</evidence>
<dbReference type="Gene3D" id="3.40.50.150">
    <property type="entry name" value="Vaccinia Virus protein VP39"/>
    <property type="match status" value="1"/>
</dbReference>
<comment type="catalytic activity">
    <reaction evidence="6">
        <text>adenosine(37) in tRNA1(Val) + S-adenosyl-L-methionine = N(6)-methyladenosine(37) in tRNA1(Val) + S-adenosyl-L-homocysteine + H(+)</text>
        <dbReference type="Rhea" id="RHEA:43160"/>
        <dbReference type="Rhea" id="RHEA-COMP:10369"/>
        <dbReference type="Rhea" id="RHEA-COMP:10370"/>
        <dbReference type="ChEBI" id="CHEBI:15378"/>
        <dbReference type="ChEBI" id="CHEBI:57856"/>
        <dbReference type="ChEBI" id="CHEBI:59789"/>
        <dbReference type="ChEBI" id="CHEBI:74411"/>
        <dbReference type="ChEBI" id="CHEBI:74449"/>
        <dbReference type="EC" id="2.1.1.223"/>
    </reaction>
</comment>
<reference evidence="8 9" key="1">
    <citation type="submission" date="2024-04" db="EMBL/GenBank/DDBJ databases">
        <title>whole genome sequencing of Lutimonas vermicola strain IMCC1616.</title>
        <authorList>
            <person name="Bae S.S."/>
        </authorList>
    </citation>
    <scope>NUCLEOTIDE SEQUENCE [LARGE SCALE GENOMIC DNA]</scope>
    <source>
        <strain evidence="8 9">IMCC1616</strain>
    </source>
</reference>
<dbReference type="PANTHER" id="PTHR47739">
    <property type="entry name" value="TRNA1(VAL) (ADENINE(37)-N6)-METHYLTRANSFERASE"/>
    <property type="match status" value="1"/>
</dbReference>
<dbReference type="EC" id="2.1.1.223" evidence="6"/>
<dbReference type="CDD" id="cd02440">
    <property type="entry name" value="AdoMet_MTases"/>
    <property type="match status" value="1"/>
</dbReference>
<dbReference type="PRINTS" id="PR00507">
    <property type="entry name" value="N12N6MTFRASE"/>
</dbReference>
<accession>A0ABU9L189</accession>
<keyword evidence="5 6" id="KW-0819">tRNA processing</keyword>
<evidence type="ECO:0000256" key="2">
    <source>
        <dbReference type="ARBA" id="ARBA00022603"/>
    </source>
</evidence>
<protein>
    <recommendedName>
        <fullName evidence="6">tRNA1(Val) (adenine(37)-N6)-methyltransferase</fullName>
        <ecNumber evidence="6">2.1.1.223</ecNumber>
    </recommendedName>
    <alternativeName>
        <fullName evidence="6">tRNA m6A37 methyltransferase</fullName>
    </alternativeName>
</protein>
<dbReference type="GO" id="GO:0008168">
    <property type="term" value="F:methyltransferase activity"/>
    <property type="evidence" value="ECO:0007669"/>
    <property type="project" value="UniProtKB-KW"/>
</dbReference>
<organism evidence="8 9">
    <name type="scientific">Lutimonas vermicola</name>
    <dbReference type="NCBI Taxonomy" id="414288"/>
    <lineage>
        <taxon>Bacteria</taxon>
        <taxon>Pseudomonadati</taxon>
        <taxon>Bacteroidota</taxon>
        <taxon>Flavobacteriia</taxon>
        <taxon>Flavobacteriales</taxon>
        <taxon>Flavobacteriaceae</taxon>
        <taxon>Lutimonas</taxon>
    </lineage>
</organism>
<dbReference type="SUPFAM" id="SSF53335">
    <property type="entry name" value="S-adenosyl-L-methionine-dependent methyltransferases"/>
    <property type="match status" value="1"/>
</dbReference>
<comment type="similarity">
    <text evidence="6">Belongs to the methyltransferase superfamily. tRNA (adenine-N(6)-)-methyltransferase family.</text>
</comment>
<comment type="caution">
    <text evidence="8">The sequence shown here is derived from an EMBL/GenBank/DDBJ whole genome shotgun (WGS) entry which is preliminary data.</text>
</comment>
<dbReference type="InterPro" id="IPR050210">
    <property type="entry name" value="tRNA_Adenine-N(6)_MTase"/>
</dbReference>
<dbReference type="InterPro" id="IPR002052">
    <property type="entry name" value="DNA_methylase_N6_adenine_CS"/>
</dbReference>